<reference evidence="1" key="1">
    <citation type="submission" date="2022-11" db="EMBL/GenBank/DDBJ databases">
        <authorList>
            <person name="Scott C."/>
            <person name="Bruce N."/>
        </authorList>
    </citation>
    <scope>NUCLEOTIDE SEQUENCE</scope>
</reference>
<protein>
    <submittedName>
        <fullName evidence="1">Uncharacterized protein</fullName>
    </submittedName>
</protein>
<proteinExistence type="predicted"/>
<evidence type="ECO:0000313" key="2">
    <source>
        <dbReference type="Proteomes" id="UP000838763"/>
    </source>
</evidence>
<name>A0A9P1GWN8_9PEZI</name>
<gene>
    <name evidence="1" type="ORF">PPNO1_LOCUS1166</name>
</gene>
<accession>A0A9P1GWN8</accession>
<sequence length="628" mass="69953">MDLEPSHESRAFERLISTQKGANDLQTRAGFEHANITLSHEYARQNSLAIAFNEVVDQRLMDVMRKLSQDCGSTILDETCLRKLSPSPANLEDTILEPDRRLSLSEEESSLNVYWTDGPFVNQRKQEIPSPSLELPIQADDTFLTISSEATRISQKREVCWRRMILPLAPLDEARDEGISFPACAEQLRSRLDKDLSSEMIDHLYGAEALHIDDACGDESKARLREARAISRLLHLEDWVPQLSKKPSLTPPLLAPSPDVRLFVPDNDSCKIECCSDPLSLIDEDLEAAEQCLLGAEEQRDMSLDDRDVRHLLEWPQDDLVLEAVAGEISNLKVEVPLTIDKRVSFREPSSLPTTFALERAPDLKQAVRTKSVAATLNTEHITTCDDKLIQDLCETGIFASRRVEQENLDEGRGRRRVPIPVLDFSISPYQHKGLTEVMEGLSQHENRSLALTSWAFLIGHNRERILLWNPFANDVSQPSFQDDISMGQESANAAIIYKDFDLLSHTIDAYKTSHITNASWDDIGEIGCLVQSAQQCPSLRPNLNTALGSKRGLTGDIISEIAFKRLKKDVIAESRARIEGGKVQGIFLDDEPAIGGLLASYLRCNAPNKVFKGGTATGPGTLGSRHA</sequence>
<dbReference type="OrthoDB" id="3647246at2759"/>
<dbReference type="Proteomes" id="UP000838763">
    <property type="component" value="Unassembled WGS sequence"/>
</dbReference>
<dbReference type="AlphaFoldDB" id="A0A9P1GWN8"/>
<keyword evidence="2" id="KW-1185">Reference proteome</keyword>
<organism evidence="1 2">
    <name type="scientific">Parascedosporium putredinis</name>
    <dbReference type="NCBI Taxonomy" id="1442378"/>
    <lineage>
        <taxon>Eukaryota</taxon>
        <taxon>Fungi</taxon>
        <taxon>Dikarya</taxon>
        <taxon>Ascomycota</taxon>
        <taxon>Pezizomycotina</taxon>
        <taxon>Sordariomycetes</taxon>
        <taxon>Hypocreomycetidae</taxon>
        <taxon>Microascales</taxon>
        <taxon>Microascaceae</taxon>
        <taxon>Parascedosporium</taxon>
    </lineage>
</organism>
<dbReference type="EMBL" id="CALLCH030000001">
    <property type="protein sequence ID" value="CAI4211371.1"/>
    <property type="molecule type" value="Genomic_DNA"/>
</dbReference>
<evidence type="ECO:0000313" key="1">
    <source>
        <dbReference type="EMBL" id="CAI4211371.1"/>
    </source>
</evidence>
<comment type="caution">
    <text evidence="1">The sequence shown here is derived from an EMBL/GenBank/DDBJ whole genome shotgun (WGS) entry which is preliminary data.</text>
</comment>